<evidence type="ECO:0000256" key="4">
    <source>
        <dbReference type="ARBA" id="ARBA00042002"/>
    </source>
</evidence>
<dbReference type="SUPFAM" id="SSF52402">
    <property type="entry name" value="Adenine nucleotide alpha hydrolases-like"/>
    <property type="match status" value="1"/>
</dbReference>
<dbReference type="InterPro" id="IPR012255">
    <property type="entry name" value="ETF_b"/>
</dbReference>
<name>A0A4Q9V254_9ACTO</name>
<comment type="caution">
    <text evidence="6">The sequence shown here is derived from an EMBL/GenBank/DDBJ whole genome shotgun (WGS) entry which is preliminary data.</text>
</comment>
<sequence length="253" mass="25997">MSVIVAYKYAANPQDAAVGQDGVVDWSRAKAGVSEYDPVAISLGRNLADAQGVELIGISVGTAEVATSKATKAAMSRGFDKGVVVADDATAEWNSTRTARALAALVERVADADIVITGDSSVDEGARMMSALVAGFLGWACFQDVVSIDKTDAGYTLVQQVNGGTRTVEVSGSVVVSAASDALTPKVPSMKEILAAGKKPVEVVPAADVDLSEAKVTVLSHAKPEFKERKSIIFAGETAVADAVAALRADGIL</sequence>
<dbReference type="InterPro" id="IPR014729">
    <property type="entry name" value="Rossmann-like_a/b/a_fold"/>
</dbReference>
<organism evidence="6 7">
    <name type="scientific">Arcanobacterium bovis</name>
    <dbReference type="NCBI Taxonomy" id="2529275"/>
    <lineage>
        <taxon>Bacteria</taxon>
        <taxon>Bacillati</taxon>
        <taxon>Actinomycetota</taxon>
        <taxon>Actinomycetes</taxon>
        <taxon>Actinomycetales</taxon>
        <taxon>Actinomycetaceae</taxon>
        <taxon>Arcanobacterium</taxon>
    </lineage>
</organism>
<protein>
    <recommendedName>
        <fullName evidence="4">Electron transfer flavoprotein small subunit</fullName>
    </recommendedName>
</protein>
<dbReference type="Proteomes" id="UP000293036">
    <property type="component" value="Unassembled WGS sequence"/>
</dbReference>
<comment type="subunit">
    <text evidence="2">Heterodimer of an alpha and a beta subunit.</text>
</comment>
<comment type="cofactor">
    <cofactor evidence="1">
        <name>FAD</name>
        <dbReference type="ChEBI" id="CHEBI:57692"/>
    </cofactor>
</comment>
<reference evidence="6 7" key="1">
    <citation type="submission" date="2019-02" db="EMBL/GenBank/DDBJ databases">
        <title>Arcanobacterium bovis sp. nov., isolated from the milk of a cow with mastitis.</title>
        <authorList>
            <person name="Sammra O."/>
            <person name="Foster G."/>
            <person name="Hassan A."/>
            <person name="Alssahen M."/>
            <person name="Laemmler C."/>
            <person name="Borowiak M."/>
            <person name="Malorny B."/>
            <person name="Abdulmawjood A."/>
        </authorList>
    </citation>
    <scope>NUCLEOTIDE SEQUENCE [LARGE SCALE GENOMIC DNA]</scope>
    <source>
        <strain evidence="6 7">C605018/01/1</strain>
    </source>
</reference>
<dbReference type="Gene3D" id="3.40.50.620">
    <property type="entry name" value="HUPs"/>
    <property type="match status" value="1"/>
</dbReference>
<feature type="domain" description="Electron transfer flavoprotein alpha/beta-subunit N-terminal" evidence="5">
    <location>
        <begin position="21"/>
        <end position="213"/>
    </location>
</feature>
<evidence type="ECO:0000256" key="3">
    <source>
        <dbReference type="ARBA" id="ARBA00025649"/>
    </source>
</evidence>
<evidence type="ECO:0000313" key="7">
    <source>
        <dbReference type="Proteomes" id="UP000293036"/>
    </source>
</evidence>
<accession>A0A4Q9V254</accession>
<keyword evidence="7" id="KW-1185">Reference proteome</keyword>
<dbReference type="PANTHER" id="PTHR21294:SF17">
    <property type="entry name" value="PROTEIN FIXA"/>
    <property type="match status" value="1"/>
</dbReference>
<proteinExistence type="predicted"/>
<dbReference type="PANTHER" id="PTHR21294">
    <property type="entry name" value="ELECTRON TRANSFER FLAVOPROTEIN BETA-SUBUNIT"/>
    <property type="match status" value="1"/>
</dbReference>
<gene>
    <name evidence="6" type="ORF">EZJ44_00820</name>
</gene>
<dbReference type="InterPro" id="IPR014730">
    <property type="entry name" value="ETF_a/b_N"/>
</dbReference>
<dbReference type="EMBL" id="SJDT01000001">
    <property type="protein sequence ID" value="TBW23715.1"/>
    <property type="molecule type" value="Genomic_DNA"/>
</dbReference>
<evidence type="ECO:0000259" key="5">
    <source>
        <dbReference type="SMART" id="SM00893"/>
    </source>
</evidence>
<dbReference type="Pfam" id="PF01012">
    <property type="entry name" value="ETF"/>
    <property type="match status" value="1"/>
</dbReference>
<dbReference type="RefSeq" id="WP_131279170.1">
    <property type="nucleotide sequence ID" value="NZ_JBHSLR010000009.1"/>
</dbReference>
<dbReference type="SMART" id="SM00893">
    <property type="entry name" value="ETF"/>
    <property type="match status" value="1"/>
</dbReference>
<evidence type="ECO:0000256" key="2">
    <source>
        <dbReference type="ARBA" id="ARBA00011355"/>
    </source>
</evidence>
<evidence type="ECO:0000313" key="6">
    <source>
        <dbReference type="EMBL" id="TBW23715.1"/>
    </source>
</evidence>
<dbReference type="OrthoDB" id="9804960at2"/>
<comment type="function">
    <text evidence="3">The electron transfer flavoprotein serves as a specific electron acceptor for other dehydrogenases. It transfers the electrons to the main respiratory chain via ETF-ubiquinone oxidoreductase (ETF dehydrogenase).</text>
</comment>
<dbReference type="AlphaFoldDB" id="A0A4Q9V254"/>
<dbReference type="GO" id="GO:0009055">
    <property type="term" value="F:electron transfer activity"/>
    <property type="evidence" value="ECO:0007669"/>
    <property type="project" value="InterPro"/>
</dbReference>
<evidence type="ECO:0000256" key="1">
    <source>
        <dbReference type="ARBA" id="ARBA00001974"/>
    </source>
</evidence>